<dbReference type="AlphaFoldDB" id="A0A1E2URP1"/>
<dbReference type="Proteomes" id="UP000094849">
    <property type="component" value="Unassembled WGS sequence"/>
</dbReference>
<organism evidence="1 2">
    <name type="scientific">Candidatus Thiodiazotropha endoloripes</name>
    <dbReference type="NCBI Taxonomy" id="1818881"/>
    <lineage>
        <taxon>Bacteria</taxon>
        <taxon>Pseudomonadati</taxon>
        <taxon>Pseudomonadota</taxon>
        <taxon>Gammaproteobacteria</taxon>
        <taxon>Chromatiales</taxon>
        <taxon>Sedimenticolaceae</taxon>
        <taxon>Candidatus Thiodiazotropha</taxon>
    </lineage>
</organism>
<accession>A0A1E2URP1</accession>
<protein>
    <submittedName>
        <fullName evidence="1">Uncharacterized protein</fullName>
    </submittedName>
</protein>
<sequence>MGESRRKWEAEQTDTHVCQQLCDPVVGIELALHAGRAGPMGLPKLEGDTRFSAERRYGERDSIYTPCMPSIPDKYSMLNFHIKICR</sequence>
<dbReference type="EMBL" id="LVJZ01000003">
    <property type="protein sequence ID" value="ODB97164.1"/>
    <property type="molecule type" value="Genomic_DNA"/>
</dbReference>
<comment type="caution">
    <text evidence="1">The sequence shown here is derived from an EMBL/GenBank/DDBJ whole genome shotgun (WGS) entry which is preliminary data.</text>
</comment>
<evidence type="ECO:0000313" key="1">
    <source>
        <dbReference type="EMBL" id="ODB97164.1"/>
    </source>
</evidence>
<name>A0A1E2URP1_9GAMM</name>
<dbReference type="RefSeq" id="WP_069004931.1">
    <property type="nucleotide sequence ID" value="NZ_LVJW01000003.1"/>
</dbReference>
<proteinExistence type="predicted"/>
<evidence type="ECO:0000313" key="2">
    <source>
        <dbReference type="Proteomes" id="UP000094849"/>
    </source>
</evidence>
<gene>
    <name evidence="1" type="ORF">A3196_10555</name>
</gene>
<keyword evidence="2" id="KW-1185">Reference proteome</keyword>
<reference evidence="1 2" key="1">
    <citation type="submission" date="2016-03" db="EMBL/GenBank/DDBJ databases">
        <title>Chemosynthetic sulphur-oxidizing symbionts of marine invertebrate animals are capable of nitrogen fixation.</title>
        <authorList>
            <person name="Petersen J.M."/>
            <person name="Kemper A."/>
            <person name="Gruber-Vodicka H."/>
            <person name="Cardini U."/>
            <person name="Geest Mvander."/>
            <person name="Kleiner M."/>
            <person name="Bulgheresi S."/>
            <person name="Fussmann M."/>
            <person name="Herbold C."/>
            <person name="Seah B.K.B."/>
            <person name="Antony C.Paul."/>
            <person name="Liu D."/>
            <person name="Belitz A."/>
            <person name="Weber M."/>
        </authorList>
    </citation>
    <scope>NUCLEOTIDE SEQUENCE [LARGE SCALE GENOMIC DNA]</scope>
    <source>
        <strain evidence="1">G_D</strain>
    </source>
</reference>
<dbReference type="STRING" id="1818881.A3196_10555"/>